<dbReference type="Proteomes" id="UP000235371">
    <property type="component" value="Unassembled WGS sequence"/>
</dbReference>
<sequence>MDVALGNPIDVGRAAVSRDPDENLTGIQGVLQMGVPTEIQLRIRVEIRLDPRKYGPWTGSKYEKCPGSRITELRRIKYHFKAAHKTASLQCKRCLCLFQNNTILDEHYQALVACNPPKGALSLKEGIDDSQWEEIGVVLSKKRQKRIDDIARWYAIWQILFPGIKEPSNPWNEPPGYVARPAYSVDALLSKFERRIEEDIRNGTLQREERIHERYLHHLRQTLEEDKAACGLIQTQRCGKDREGEVDCANFVQPYSSGIDHMPSIGGDDPHLAFPNPSAEVFGLPNDPLAEDLQEEFQPTDSWHLSRLPPDSNMNILTMGFTDPTHAPLNPPVSDSAFGHQNRRSIYLNIDPNESALNQFCGYDIDSEAANFLRLSASPQPEGD</sequence>
<keyword evidence="2" id="KW-1185">Reference proteome</keyword>
<proteinExistence type="predicted"/>
<dbReference type="PANTHER" id="PTHR38166:SF1">
    <property type="entry name" value="C2H2-TYPE DOMAIN-CONTAINING PROTEIN"/>
    <property type="match status" value="1"/>
</dbReference>
<gene>
    <name evidence="1" type="ORF">K444DRAFT_223215</name>
</gene>
<dbReference type="EMBL" id="KZ613912">
    <property type="protein sequence ID" value="PMD51013.1"/>
    <property type="molecule type" value="Genomic_DNA"/>
</dbReference>
<evidence type="ECO:0000313" key="2">
    <source>
        <dbReference type="Proteomes" id="UP000235371"/>
    </source>
</evidence>
<protein>
    <recommendedName>
        <fullName evidence="3">C2H2-type domain-containing protein</fullName>
    </recommendedName>
</protein>
<dbReference type="GeneID" id="36579246"/>
<reference evidence="1 2" key="1">
    <citation type="submission" date="2016-04" db="EMBL/GenBank/DDBJ databases">
        <title>A degradative enzymes factory behind the ericoid mycorrhizal symbiosis.</title>
        <authorList>
            <consortium name="DOE Joint Genome Institute"/>
            <person name="Martino E."/>
            <person name="Morin E."/>
            <person name="Grelet G."/>
            <person name="Kuo A."/>
            <person name="Kohler A."/>
            <person name="Daghino S."/>
            <person name="Barry K."/>
            <person name="Choi C."/>
            <person name="Cichocki N."/>
            <person name="Clum A."/>
            <person name="Copeland A."/>
            <person name="Hainaut M."/>
            <person name="Haridas S."/>
            <person name="Labutti K."/>
            <person name="Lindquist E."/>
            <person name="Lipzen A."/>
            <person name="Khouja H.-R."/>
            <person name="Murat C."/>
            <person name="Ohm R."/>
            <person name="Olson A."/>
            <person name="Spatafora J."/>
            <person name="Veneault-Fourrey C."/>
            <person name="Henrissat B."/>
            <person name="Grigoriev I."/>
            <person name="Martin F."/>
            <person name="Perotto S."/>
        </authorList>
    </citation>
    <scope>NUCLEOTIDE SEQUENCE [LARGE SCALE GENOMIC DNA]</scope>
    <source>
        <strain evidence="1 2">E</strain>
    </source>
</reference>
<dbReference type="InParanoid" id="A0A2J6SJT9"/>
<accession>A0A2J6SJT9</accession>
<evidence type="ECO:0000313" key="1">
    <source>
        <dbReference type="EMBL" id="PMD51013.1"/>
    </source>
</evidence>
<name>A0A2J6SJT9_9HELO</name>
<dbReference type="AlphaFoldDB" id="A0A2J6SJT9"/>
<dbReference type="OrthoDB" id="3558302at2759"/>
<organism evidence="1 2">
    <name type="scientific">Hyaloscypha bicolor E</name>
    <dbReference type="NCBI Taxonomy" id="1095630"/>
    <lineage>
        <taxon>Eukaryota</taxon>
        <taxon>Fungi</taxon>
        <taxon>Dikarya</taxon>
        <taxon>Ascomycota</taxon>
        <taxon>Pezizomycotina</taxon>
        <taxon>Leotiomycetes</taxon>
        <taxon>Helotiales</taxon>
        <taxon>Hyaloscyphaceae</taxon>
        <taxon>Hyaloscypha</taxon>
        <taxon>Hyaloscypha bicolor</taxon>
    </lineage>
</organism>
<evidence type="ECO:0008006" key="3">
    <source>
        <dbReference type="Google" id="ProtNLM"/>
    </source>
</evidence>
<dbReference type="PANTHER" id="PTHR38166">
    <property type="entry name" value="C2H2-TYPE DOMAIN-CONTAINING PROTEIN-RELATED"/>
    <property type="match status" value="1"/>
</dbReference>
<dbReference type="RefSeq" id="XP_024727917.1">
    <property type="nucleotide sequence ID" value="XM_024871164.1"/>
</dbReference>